<comment type="caution">
    <text evidence="2">The sequence shown here is derived from an EMBL/GenBank/DDBJ whole genome shotgun (WGS) entry which is preliminary data.</text>
</comment>
<dbReference type="RefSeq" id="WP_178932754.1">
    <property type="nucleotide sequence ID" value="NZ_JACBAZ010000004.1"/>
</dbReference>
<evidence type="ECO:0000313" key="3">
    <source>
        <dbReference type="Proteomes" id="UP000557872"/>
    </source>
</evidence>
<dbReference type="Proteomes" id="UP000557872">
    <property type="component" value="Unassembled WGS sequence"/>
</dbReference>
<keyword evidence="3" id="KW-1185">Reference proteome</keyword>
<gene>
    <name evidence="2" type="ORF">HW115_10760</name>
</gene>
<name>A0A851GJP4_9BACT</name>
<dbReference type="EMBL" id="JACBAZ010000004">
    <property type="protein sequence ID" value="NWK56091.1"/>
    <property type="molecule type" value="Genomic_DNA"/>
</dbReference>
<accession>A0A851GJP4</accession>
<proteinExistence type="predicted"/>
<sequence length="424" mass="47491">MSNCDEDQGLAPGETDDESKVIQKGGARLIVSGEESQADAQVAQPREIRPEPRVAVAVPSTAQLQETEQEEVLRLERSVDPGKERIKVDKAKFEKLAARPDQAEQQEEEWGQSFSIGWKSLVLGGLTVVLVVVGGVTLRGAFGGATVKAEEVPPPVEEKKDPYAGSPEKWFRDRSGVIGKQALKVLTSFTEASDLEARSQWVRNPDQYLALAPHWDSRVDPHLGAGSKQAWDIGHTDQTAYLIFKGRNQEFFPFRAYFTREEGELKLDWQATTGWSEVSLLSIREVMEKRAGANSNEERELGVVSASELSPRPKSELPTAIYDDSVLLRCLIRKQHDYYAGVYNDREHSAYMLFSADKMHHMWGYAPKGSELDRRLKAILDHGSFVVSLKKDKRVTVKVRINEKVALPNQLDLVELVNPEWVTP</sequence>
<protein>
    <submittedName>
        <fullName evidence="2">Uncharacterized protein</fullName>
    </submittedName>
</protein>
<dbReference type="AlphaFoldDB" id="A0A851GJP4"/>
<evidence type="ECO:0000256" key="1">
    <source>
        <dbReference type="SAM" id="MobiDB-lite"/>
    </source>
</evidence>
<reference evidence="2 3" key="1">
    <citation type="submission" date="2020-07" db="EMBL/GenBank/DDBJ databases">
        <title>Roseicoccus Jingziensis gen. nov., sp. nov., isolated from coastal seawater.</title>
        <authorList>
            <person name="Feng X."/>
        </authorList>
    </citation>
    <scope>NUCLEOTIDE SEQUENCE [LARGE SCALE GENOMIC DNA]</scope>
    <source>
        <strain evidence="2 3">N1E253</strain>
    </source>
</reference>
<evidence type="ECO:0000313" key="2">
    <source>
        <dbReference type="EMBL" id="NWK56091.1"/>
    </source>
</evidence>
<feature type="region of interest" description="Disordered" evidence="1">
    <location>
        <begin position="1"/>
        <end position="21"/>
    </location>
</feature>
<organism evidence="2 3">
    <name type="scientific">Oceaniferula marina</name>
    <dbReference type="NCBI Taxonomy" id="2748318"/>
    <lineage>
        <taxon>Bacteria</taxon>
        <taxon>Pseudomonadati</taxon>
        <taxon>Verrucomicrobiota</taxon>
        <taxon>Verrucomicrobiia</taxon>
        <taxon>Verrucomicrobiales</taxon>
        <taxon>Verrucomicrobiaceae</taxon>
        <taxon>Oceaniferula</taxon>
    </lineage>
</organism>